<name>A0AAP0EY84_9MAGN</name>
<dbReference type="AlphaFoldDB" id="A0AAP0EY84"/>
<evidence type="ECO:0000313" key="3">
    <source>
        <dbReference type="Proteomes" id="UP001420932"/>
    </source>
</evidence>
<evidence type="ECO:0000313" key="2">
    <source>
        <dbReference type="EMBL" id="KAK9099032.1"/>
    </source>
</evidence>
<feature type="compositionally biased region" description="Basic and acidic residues" evidence="1">
    <location>
        <begin position="1"/>
        <end position="11"/>
    </location>
</feature>
<sequence length="118" mass="13922">MTEHTHLEHSKRGFRAKVQGDGREKQNGKVDVFDVASMDMIRKIVLGDQYQLLQHNLRQSQICRATNLHHWDNSAIQYVLIVEWRGIIISIAYGSLCRRYQQYHYGVEPHFRRLICSL</sequence>
<organism evidence="2 3">
    <name type="scientific">Stephania yunnanensis</name>
    <dbReference type="NCBI Taxonomy" id="152371"/>
    <lineage>
        <taxon>Eukaryota</taxon>
        <taxon>Viridiplantae</taxon>
        <taxon>Streptophyta</taxon>
        <taxon>Embryophyta</taxon>
        <taxon>Tracheophyta</taxon>
        <taxon>Spermatophyta</taxon>
        <taxon>Magnoliopsida</taxon>
        <taxon>Ranunculales</taxon>
        <taxon>Menispermaceae</taxon>
        <taxon>Menispermoideae</taxon>
        <taxon>Cissampelideae</taxon>
        <taxon>Stephania</taxon>
    </lineage>
</organism>
<evidence type="ECO:0000256" key="1">
    <source>
        <dbReference type="SAM" id="MobiDB-lite"/>
    </source>
</evidence>
<gene>
    <name evidence="2" type="ORF">Syun_026077</name>
</gene>
<proteinExistence type="predicted"/>
<dbReference type="EMBL" id="JBBNAF010000011">
    <property type="protein sequence ID" value="KAK9099032.1"/>
    <property type="molecule type" value="Genomic_DNA"/>
</dbReference>
<dbReference type="Proteomes" id="UP001420932">
    <property type="component" value="Unassembled WGS sequence"/>
</dbReference>
<feature type="region of interest" description="Disordered" evidence="1">
    <location>
        <begin position="1"/>
        <end position="26"/>
    </location>
</feature>
<protein>
    <submittedName>
        <fullName evidence="2">Uncharacterized protein</fullName>
    </submittedName>
</protein>
<comment type="caution">
    <text evidence="2">The sequence shown here is derived from an EMBL/GenBank/DDBJ whole genome shotgun (WGS) entry which is preliminary data.</text>
</comment>
<reference evidence="2 3" key="1">
    <citation type="submission" date="2024-01" db="EMBL/GenBank/DDBJ databases">
        <title>Genome assemblies of Stephania.</title>
        <authorList>
            <person name="Yang L."/>
        </authorList>
    </citation>
    <scope>NUCLEOTIDE SEQUENCE [LARGE SCALE GENOMIC DNA]</scope>
    <source>
        <strain evidence="2">YNDBR</strain>
        <tissue evidence="2">Leaf</tissue>
    </source>
</reference>
<keyword evidence="3" id="KW-1185">Reference proteome</keyword>
<accession>A0AAP0EY84</accession>